<sequence>MAKTSEHDALVEPERKSTESDLTTKAQNETAETAGATANATPAEATPAQETKAAAEGVAKLHAPRLDGADIAAAANHAAAKAWEKYRAHILNRIAEKEIARDIVTLAGMTEIYCADHHAAADRTPYESEATAVGMYPQHKIPRLCPECAAHLRYGEVRRALCRREPRPACKTCKSHCYTPTESAWQRRAMAYAGPRAMFRGHAIEAIRHLIHTRKS</sequence>
<evidence type="ECO:0008006" key="4">
    <source>
        <dbReference type="Google" id="ProtNLM"/>
    </source>
</evidence>
<reference evidence="2 3" key="1">
    <citation type="journal article" date="2018" name="Elife">
        <title>Discovery and characterization of a prevalent human gut bacterial enzyme sufficient for the inactivation of a family of plant toxins.</title>
        <authorList>
            <person name="Koppel N."/>
            <person name="Bisanz J.E."/>
            <person name="Pandelia M.E."/>
            <person name="Turnbaugh P.J."/>
            <person name="Balskus E.P."/>
        </authorList>
    </citation>
    <scope>NUCLEOTIDE SEQUENCE [LARGE SCALE GENOMIC DNA]</scope>
    <source>
        <strain evidence="2 3">OB21 GAM31</strain>
    </source>
</reference>
<evidence type="ECO:0000313" key="3">
    <source>
        <dbReference type="Proteomes" id="UP000253975"/>
    </source>
</evidence>
<dbReference type="InterPro" id="IPR020483">
    <property type="entry name" value="Uncharacterised_YgbA"/>
</dbReference>
<organism evidence="2 3">
    <name type="scientific">Slackia isoflavoniconvertens</name>
    <dbReference type="NCBI Taxonomy" id="572010"/>
    <lineage>
        <taxon>Bacteria</taxon>
        <taxon>Bacillati</taxon>
        <taxon>Actinomycetota</taxon>
        <taxon>Coriobacteriia</taxon>
        <taxon>Eggerthellales</taxon>
        <taxon>Eggerthellaceae</taxon>
        <taxon>Slackia</taxon>
    </lineage>
</organism>
<gene>
    <name evidence="2" type="ORF">C1881_05865</name>
</gene>
<feature type="compositionally biased region" description="Basic and acidic residues" evidence="1">
    <location>
        <begin position="1"/>
        <end position="19"/>
    </location>
</feature>
<protein>
    <recommendedName>
        <fullName evidence="4">Nitrous oxide-stimulated promoter family protein</fullName>
    </recommendedName>
</protein>
<dbReference type="Proteomes" id="UP000253975">
    <property type="component" value="Unassembled WGS sequence"/>
</dbReference>
<dbReference type="RefSeq" id="WP_114615605.1">
    <property type="nucleotide sequence ID" value="NZ_PPTO01000008.1"/>
</dbReference>
<dbReference type="AlphaFoldDB" id="A0A369LGW1"/>
<evidence type="ECO:0000256" key="1">
    <source>
        <dbReference type="SAM" id="MobiDB-lite"/>
    </source>
</evidence>
<dbReference type="EMBL" id="PPTO01000008">
    <property type="protein sequence ID" value="RDB58424.1"/>
    <property type="molecule type" value="Genomic_DNA"/>
</dbReference>
<comment type="caution">
    <text evidence="2">The sequence shown here is derived from an EMBL/GenBank/DDBJ whole genome shotgun (WGS) entry which is preliminary data.</text>
</comment>
<dbReference type="Pfam" id="PF11756">
    <property type="entry name" value="YgbA_NO"/>
    <property type="match status" value="1"/>
</dbReference>
<proteinExistence type="predicted"/>
<feature type="compositionally biased region" description="Low complexity" evidence="1">
    <location>
        <begin position="26"/>
        <end position="56"/>
    </location>
</feature>
<feature type="region of interest" description="Disordered" evidence="1">
    <location>
        <begin position="1"/>
        <end position="56"/>
    </location>
</feature>
<evidence type="ECO:0000313" key="2">
    <source>
        <dbReference type="EMBL" id="RDB58424.1"/>
    </source>
</evidence>
<name>A0A369LGW1_9ACTN</name>
<accession>A0A369LGW1</accession>